<feature type="domain" description="ABC transmembrane type-1" evidence="11">
    <location>
        <begin position="78"/>
        <end position="281"/>
    </location>
</feature>
<comment type="function">
    <text evidence="10">Part of the ABC transporter complex (TC 3.A.1.6.1) involved in sulfate/thiosulfate import.</text>
</comment>
<dbReference type="AlphaFoldDB" id="E0U8G4"/>
<reference evidence="13" key="1">
    <citation type="journal article" date="2011" name="MBio">
        <title>Novel metabolic attributes of the genus Cyanothece, comprising a group of unicellular nitrogen-fixing Cyanobacteria.</title>
        <authorList>
            <person name="Bandyopadhyay A."/>
            <person name="Elvitigala T."/>
            <person name="Welsh E."/>
            <person name="Stockel J."/>
            <person name="Liberton M."/>
            <person name="Min H."/>
            <person name="Sherman L.A."/>
            <person name="Pakrasi H.B."/>
        </authorList>
    </citation>
    <scope>NUCLEOTIDE SEQUENCE [LARGE SCALE GENOMIC DNA]</scope>
    <source>
        <strain evidence="13">PCC 7822</strain>
    </source>
</reference>
<evidence type="ECO:0000313" key="13">
    <source>
        <dbReference type="Proteomes" id="UP000008206"/>
    </source>
</evidence>
<feature type="transmembrane region" description="Helical" evidence="10">
    <location>
        <begin position="75"/>
        <end position="104"/>
    </location>
</feature>
<feature type="transmembrane region" description="Helical" evidence="10">
    <location>
        <begin position="33"/>
        <end position="55"/>
    </location>
</feature>
<comment type="function">
    <text evidence="9">Part of the ABC transporter complex CysAWTP (TC 3.A.1.6.1) involved in sulfate/thiosulfate import. Probably responsible for the translocation of the substrate across the membrane.</text>
</comment>
<accession>E0U8G4</accession>
<dbReference type="CDD" id="cd06261">
    <property type="entry name" value="TM_PBP2"/>
    <property type="match status" value="1"/>
</dbReference>
<keyword evidence="8 10" id="KW-0472">Membrane</keyword>
<comment type="similarity">
    <text evidence="10">Belongs to the binding-protein-dependent transport system permease family. CysTW subfamily.</text>
</comment>
<dbReference type="SUPFAM" id="SSF161098">
    <property type="entry name" value="MetI-like"/>
    <property type="match status" value="1"/>
</dbReference>
<comment type="subcellular location">
    <subcellularLocation>
        <location evidence="1 10">Cell inner membrane</location>
        <topology evidence="1 10">Multi-pass membrane protein</topology>
    </subcellularLocation>
</comment>
<keyword evidence="13" id="KW-1185">Reference proteome</keyword>
<keyword evidence="10" id="KW-0997">Cell inner membrane</keyword>
<evidence type="ECO:0000256" key="7">
    <source>
        <dbReference type="ARBA" id="ARBA00023032"/>
    </source>
</evidence>
<dbReference type="PANTHER" id="PTHR30406">
    <property type="entry name" value="SULFATE TRANSPORT SYSTEM PERMEASE PROTEIN"/>
    <property type="match status" value="1"/>
</dbReference>
<evidence type="ECO:0000256" key="4">
    <source>
        <dbReference type="ARBA" id="ARBA00022475"/>
    </source>
</evidence>
<evidence type="ECO:0000256" key="5">
    <source>
        <dbReference type="ARBA" id="ARBA00022692"/>
    </source>
</evidence>
<dbReference type="Pfam" id="PF00528">
    <property type="entry name" value="BPD_transp_1"/>
    <property type="match status" value="1"/>
</dbReference>
<comment type="subunit">
    <text evidence="2">The complex is composed of two ATP-binding proteins (CysA), two transmembrane proteins (CysT and CysW) and a solute-binding protein (CysP).</text>
</comment>
<evidence type="ECO:0000256" key="9">
    <source>
        <dbReference type="ARBA" id="ARBA00025323"/>
    </source>
</evidence>
<dbReference type="RefSeq" id="WP_013320710.1">
    <property type="nucleotide sequence ID" value="NC_014501.1"/>
</dbReference>
<keyword evidence="5 10" id="KW-0812">Transmembrane</keyword>
<dbReference type="InterPro" id="IPR000515">
    <property type="entry name" value="MetI-like"/>
</dbReference>
<evidence type="ECO:0000256" key="2">
    <source>
        <dbReference type="ARBA" id="ARBA00011779"/>
    </source>
</evidence>
<dbReference type="InterPro" id="IPR035906">
    <property type="entry name" value="MetI-like_sf"/>
</dbReference>
<dbReference type="STRING" id="497965.Cyan7822_0562"/>
<dbReference type="NCBIfam" id="TIGR02139">
    <property type="entry name" value="permease_CysT"/>
    <property type="match status" value="1"/>
</dbReference>
<keyword evidence="6 10" id="KW-1133">Transmembrane helix</keyword>
<gene>
    <name evidence="12" type="ordered locus">Cyan7822_0562</name>
</gene>
<dbReference type="KEGG" id="cyj:Cyan7822_0562"/>
<evidence type="ECO:0000256" key="10">
    <source>
        <dbReference type="RuleBase" id="RU366001"/>
    </source>
</evidence>
<sequence length="294" mass="32144">MDGNSQMTKVDTSYYPGKTKKLSKQKLINSISWPWLITVIYILIILILPSAALLTKSLTLGWGKFWEIATSPVAISAYGVSFLTALVAGLINGLLGTIVAWVLVRYEFPGKKIIDASVDLPFAIPTSVAGLVLATVYSENGWIGQIFAPFGIRIAFTRLGVFVAMLFISLPFVIRTLQPVLQEMETEVEEAAWSLGASEKQTFVRVILPPLLPPILTGVALGFSRAVGEYGSVVIVSSNIPFNDLIAPVLVFQRLEQYDYAGATVIGTVLLIISLVILLVINLLQQWGRRYAIK</sequence>
<dbReference type="InterPro" id="IPR011865">
    <property type="entry name" value="CysT_permease"/>
</dbReference>
<dbReference type="PROSITE" id="PS50928">
    <property type="entry name" value="ABC_TM1"/>
    <property type="match status" value="1"/>
</dbReference>
<evidence type="ECO:0000256" key="1">
    <source>
        <dbReference type="ARBA" id="ARBA00004429"/>
    </source>
</evidence>
<organism evidence="12 13">
    <name type="scientific">Gloeothece verrucosa (strain PCC 7822)</name>
    <name type="common">Cyanothece sp. (strain PCC 7822)</name>
    <dbReference type="NCBI Taxonomy" id="497965"/>
    <lineage>
        <taxon>Bacteria</taxon>
        <taxon>Bacillati</taxon>
        <taxon>Cyanobacteriota</taxon>
        <taxon>Cyanophyceae</taxon>
        <taxon>Oscillatoriophycideae</taxon>
        <taxon>Chroococcales</taxon>
        <taxon>Aphanothecaceae</taxon>
        <taxon>Gloeothece</taxon>
        <taxon>Gloeothece verrucosa</taxon>
    </lineage>
</organism>
<evidence type="ECO:0000256" key="8">
    <source>
        <dbReference type="ARBA" id="ARBA00023136"/>
    </source>
</evidence>
<dbReference type="PANTHER" id="PTHR30406:SF8">
    <property type="entry name" value="SULFATE TRANSPORT SYSTEM PERMEASE PROTEIN CYST"/>
    <property type="match status" value="1"/>
</dbReference>
<proteinExistence type="inferred from homology"/>
<dbReference type="HOGENOM" id="CLU_016047_14_0_3"/>
<evidence type="ECO:0000259" key="11">
    <source>
        <dbReference type="PROSITE" id="PS50928"/>
    </source>
</evidence>
<dbReference type="InterPro" id="IPR005667">
    <property type="entry name" value="Sulph_transpt2"/>
</dbReference>
<feature type="transmembrane region" description="Helical" evidence="10">
    <location>
        <begin position="260"/>
        <end position="284"/>
    </location>
</feature>
<name>E0U8G4_GLOV7</name>
<protein>
    <recommendedName>
        <fullName evidence="10">Sulfate transport system permease protein CysT</fullName>
    </recommendedName>
</protein>
<dbReference type="GO" id="GO:0005886">
    <property type="term" value="C:plasma membrane"/>
    <property type="evidence" value="ECO:0007669"/>
    <property type="project" value="UniProtKB-SubCell"/>
</dbReference>
<evidence type="ECO:0000256" key="6">
    <source>
        <dbReference type="ARBA" id="ARBA00022989"/>
    </source>
</evidence>
<dbReference type="FunFam" id="1.10.3720.10:FF:000004">
    <property type="entry name" value="Sulfate transport system permease protein CysT"/>
    <property type="match status" value="1"/>
</dbReference>
<dbReference type="NCBIfam" id="TIGR00969">
    <property type="entry name" value="3a0106s02"/>
    <property type="match status" value="1"/>
</dbReference>
<dbReference type="eggNOG" id="COG0555">
    <property type="taxonomic scope" value="Bacteria"/>
</dbReference>
<dbReference type="EMBL" id="CP002198">
    <property type="protein sequence ID" value="ADN12600.1"/>
    <property type="molecule type" value="Genomic_DNA"/>
</dbReference>
<keyword evidence="4" id="KW-1003">Cell membrane</keyword>
<feature type="transmembrane region" description="Helical" evidence="10">
    <location>
        <begin position="150"/>
        <end position="174"/>
    </location>
</feature>
<keyword evidence="7 10" id="KW-0764">Sulfate transport</keyword>
<dbReference type="GO" id="GO:0015419">
    <property type="term" value="F:ABC-type sulfate transporter activity"/>
    <property type="evidence" value="ECO:0007669"/>
    <property type="project" value="UniProtKB-UniRule"/>
</dbReference>
<comment type="caution">
    <text evidence="10">Lacks conserved residue(s) required for the propagation of feature annotation.</text>
</comment>
<dbReference type="Gene3D" id="1.10.3720.10">
    <property type="entry name" value="MetI-like"/>
    <property type="match status" value="1"/>
</dbReference>
<feature type="transmembrane region" description="Helical" evidence="10">
    <location>
        <begin position="203"/>
        <end position="223"/>
    </location>
</feature>
<evidence type="ECO:0000313" key="12">
    <source>
        <dbReference type="EMBL" id="ADN12600.1"/>
    </source>
</evidence>
<dbReference type="Proteomes" id="UP000008206">
    <property type="component" value="Chromosome"/>
</dbReference>
<evidence type="ECO:0000256" key="3">
    <source>
        <dbReference type="ARBA" id="ARBA00022448"/>
    </source>
</evidence>
<keyword evidence="3 10" id="KW-0813">Transport</keyword>